<accession>A0A850PX61</accession>
<sequence>MSTKLLAKRVSQEDHDLVVAYAKNLHVTVADLLAPAVQDLINRASAHNAMATVDPAEHGNHERDNQ</sequence>
<dbReference type="AlphaFoldDB" id="A0A850PX61"/>
<dbReference type="Proteomes" id="UP000570517">
    <property type="component" value="Unassembled WGS sequence"/>
</dbReference>
<evidence type="ECO:0000313" key="1">
    <source>
        <dbReference type="EMBL" id="NVN52600.1"/>
    </source>
</evidence>
<gene>
    <name evidence="1" type="ORF">HLY00_4308</name>
</gene>
<protein>
    <submittedName>
        <fullName evidence="1">Uncharacterized protein</fullName>
    </submittedName>
</protein>
<proteinExistence type="predicted"/>
<organism evidence="1 2">
    <name type="scientific">Mycolicibacterium hippocampi</name>
    <dbReference type="NCBI Taxonomy" id="659824"/>
    <lineage>
        <taxon>Bacteria</taxon>
        <taxon>Bacillati</taxon>
        <taxon>Actinomycetota</taxon>
        <taxon>Actinomycetes</taxon>
        <taxon>Mycobacteriales</taxon>
        <taxon>Mycobacteriaceae</taxon>
        <taxon>Mycolicibacterium</taxon>
    </lineage>
</organism>
<evidence type="ECO:0000313" key="2">
    <source>
        <dbReference type="Proteomes" id="UP000570517"/>
    </source>
</evidence>
<keyword evidence="2" id="KW-1185">Reference proteome</keyword>
<reference evidence="1 2" key="1">
    <citation type="submission" date="2020-05" db="EMBL/GenBank/DDBJ databases">
        <title>Draft genome sequence of Mycobacterium hippocampi DL, isolated from European seabass, Dicentrarchus labrax, reared in fish farms.</title>
        <authorList>
            <person name="Stathopoulou P."/>
            <person name="Asimakis E."/>
            <person name="Tzokas K."/>
            <person name="Batargias C."/>
            <person name="Tsiamis G."/>
        </authorList>
    </citation>
    <scope>NUCLEOTIDE SEQUENCE [LARGE SCALE GENOMIC DNA]</scope>
    <source>
        <strain evidence="1 2">DL</strain>
    </source>
</reference>
<name>A0A850PX61_9MYCO</name>
<comment type="caution">
    <text evidence="1">The sequence shown here is derived from an EMBL/GenBank/DDBJ whole genome shotgun (WGS) entry which is preliminary data.</text>
</comment>
<dbReference type="EMBL" id="JABFYL010000045">
    <property type="protein sequence ID" value="NVN52600.1"/>
    <property type="molecule type" value="Genomic_DNA"/>
</dbReference>